<evidence type="ECO:0000256" key="4">
    <source>
        <dbReference type="ARBA" id="ARBA00008819"/>
    </source>
</evidence>
<evidence type="ECO:0000256" key="3">
    <source>
        <dbReference type="ARBA" id="ARBA00004798"/>
    </source>
</evidence>
<feature type="binding site" evidence="9 13">
    <location>
        <position position="58"/>
    </location>
    <ligand>
        <name>Mn(2+)</name>
        <dbReference type="ChEBI" id="CHEBI:29035"/>
        <label>2</label>
    </ligand>
</feature>
<dbReference type="Proteomes" id="UP000010959">
    <property type="component" value="Unassembled WGS sequence"/>
</dbReference>
<dbReference type="InterPro" id="IPR006124">
    <property type="entry name" value="Metalloenzyme"/>
</dbReference>
<keyword evidence="7 9" id="KW-0464">Manganese</keyword>
<evidence type="ECO:0000256" key="6">
    <source>
        <dbReference type="ARBA" id="ARBA00023152"/>
    </source>
</evidence>
<feature type="binding site" evidence="9 13">
    <location>
        <position position="473"/>
    </location>
    <ligand>
        <name>Mn(2+)</name>
        <dbReference type="ChEBI" id="CHEBI:29035"/>
        <label>1</label>
    </ligand>
</feature>
<dbReference type="Pfam" id="PF06415">
    <property type="entry name" value="iPGM_N"/>
    <property type="match status" value="1"/>
</dbReference>
<accession>L7CDB8</accession>
<dbReference type="Gene3D" id="3.40.720.10">
    <property type="entry name" value="Alkaline Phosphatase, subunit A"/>
    <property type="match status" value="1"/>
</dbReference>
<keyword evidence="6 9" id="KW-0324">Glycolysis</keyword>
<dbReference type="InterPro" id="IPR017850">
    <property type="entry name" value="Alkaline_phosphatase_core_sf"/>
</dbReference>
<comment type="cofactor">
    <cofactor evidence="9">
        <name>Mn(2+)</name>
        <dbReference type="ChEBI" id="CHEBI:29035"/>
    </cofactor>
    <text evidence="9">Binds 2 manganese ions per subunit.</text>
</comment>
<dbReference type="Pfam" id="PF01676">
    <property type="entry name" value="Metalloenzyme"/>
    <property type="match status" value="1"/>
</dbReference>
<dbReference type="HAMAP" id="MF_01038">
    <property type="entry name" value="GpmI"/>
    <property type="match status" value="1"/>
</dbReference>
<comment type="caution">
    <text evidence="16">The sequence shown here is derived from an EMBL/GenBank/DDBJ whole genome shotgun (WGS) entry which is preliminary data.</text>
</comment>
<name>L7CDB8_RHOBT</name>
<dbReference type="UniPathway" id="UPA00109">
    <property type="reaction ID" value="UER00186"/>
</dbReference>
<feature type="domain" description="Metalloenzyme" evidence="14">
    <location>
        <begin position="1"/>
        <end position="512"/>
    </location>
</feature>
<dbReference type="SUPFAM" id="SSF64158">
    <property type="entry name" value="2,3-Bisphosphoglycerate-independent phosphoglycerate mutase, substrate-binding domain"/>
    <property type="match status" value="1"/>
</dbReference>
<dbReference type="InterPro" id="IPR005995">
    <property type="entry name" value="Pgm_bpd_ind"/>
</dbReference>
<dbReference type="FunFam" id="3.40.1450.10:FF:000002">
    <property type="entry name" value="2,3-bisphosphoglycerate-independent phosphoglycerate mutase"/>
    <property type="match status" value="1"/>
</dbReference>
<reference evidence="16 17" key="1">
    <citation type="journal article" date="2013" name="Mar. Genomics">
        <title>Expression of sulfatases in Rhodopirellula baltica and the diversity of sulfatases in the genus Rhodopirellula.</title>
        <authorList>
            <person name="Wegner C.E."/>
            <person name="Richter-Heitmann T."/>
            <person name="Klindworth A."/>
            <person name="Klockow C."/>
            <person name="Richter M."/>
            <person name="Achstetter T."/>
            <person name="Glockner F.O."/>
            <person name="Harder J."/>
        </authorList>
    </citation>
    <scope>NUCLEOTIDE SEQUENCE [LARGE SCALE GENOMIC DNA]</scope>
    <source>
        <strain evidence="16 17">SWK14</strain>
    </source>
</reference>
<comment type="subunit">
    <text evidence="9">Monomer.</text>
</comment>
<evidence type="ECO:0000313" key="16">
    <source>
        <dbReference type="EMBL" id="ELP32219.1"/>
    </source>
</evidence>
<comment type="catalytic activity">
    <reaction evidence="1 9">
        <text>(2R)-2-phosphoglycerate = (2R)-3-phosphoglycerate</text>
        <dbReference type="Rhea" id="RHEA:15901"/>
        <dbReference type="ChEBI" id="CHEBI:58272"/>
        <dbReference type="ChEBI" id="CHEBI:58289"/>
        <dbReference type="EC" id="5.4.2.12"/>
    </reaction>
</comment>
<feature type="domain" description="BPG-independent PGAM N-terminal" evidence="15">
    <location>
        <begin position="78"/>
        <end position="307"/>
    </location>
</feature>
<dbReference type="EC" id="5.4.2.12" evidence="9 10"/>
<dbReference type="InterPro" id="IPR011258">
    <property type="entry name" value="BPG-indep_PGM_N"/>
</dbReference>
<feature type="binding site" evidence="9 12">
    <location>
        <position position="189"/>
    </location>
    <ligand>
        <name>substrate</name>
    </ligand>
</feature>
<feature type="active site" description="Phosphoserine intermediate" evidence="9 11">
    <location>
        <position position="58"/>
    </location>
</feature>
<evidence type="ECO:0000256" key="13">
    <source>
        <dbReference type="PIRSR" id="PIRSR001492-3"/>
    </source>
</evidence>
<feature type="binding site" evidence="9 12">
    <location>
        <position position="119"/>
    </location>
    <ligand>
        <name>substrate</name>
    </ligand>
</feature>
<feature type="binding site" evidence="9 13">
    <location>
        <position position="454"/>
    </location>
    <ligand>
        <name>Mn(2+)</name>
        <dbReference type="ChEBI" id="CHEBI:29035"/>
        <label>2</label>
    </ligand>
</feature>
<evidence type="ECO:0000256" key="11">
    <source>
        <dbReference type="PIRSR" id="PIRSR001492-1"/>
    </source>
</evidence>
<feature type="binding site" evidence="9 13">
    <location>
        <position position="5"/>
    </location>
    <ligand>
        <name>Mn(2+)</name>
        <dbReference type="ChEBI" id="CHEBI:29035"/>
        <label>2</label>
    </ligand>
</feature>
<dbReference type="PANTHER" id="PTHR31637:SF0">
    <property type="entry name" value="2,3-BISPHOSPHOGLYCERATE-INDEPENDENT PHOSPHOGLYCERATE MUTASE"/>
    <property type="match status" value="1"/>
</dbReference>
<feature type="binding site" evidence="9 12">
    <location>
        <position position="345"/>
    </location>
    <ligand>
        <name>substrate</name>
    </ligand>
</feature>
<evidence type="ECO:0000256" key="2">
    <source>
        <dbReference type="ARBA" id="ARBA00002315"/>
    </source>
</evidence>
<dbReference type="InterPro" id="IPR036646">
    <property type="entry name" value="PGAM_B_sf"/>
</dbReference>
<evidence type="ECO:0000256" key="12">
    <source>
        <dbReference type="PIRSR" id="PIRSR001492-2"/>
    </source>
</evidence>
<keyword evidence="5 9" id="KW-0479">Metal-binding</keyword>
<evidence type="ECO:0000256" key="1">
    <source>
        <dbReference type="ARBA" id="ARBA00000370"/>
    </source>
</evidence>
<evidence type="ECO:0000256" key="9">
    <source>
        <dbReference type="HAMAP-Rule" id="MF_01038"/>
    </source>
</evidence>
<comment type="function">
    <text evidence="2 9">Catalyzes the interconversion of 2-phosphoglycerate and 3-phosphoglycerate.</text>
</comment>
<feature type="binding site" evidence="9 13">
    <location>
        <position position="417"/>
    </location>
    <ligand>
        <name>Mn(2+)</name>
        <dbReference type="ChEBI" id="CHEBI:29035"/>
        <label>1</label>
    </ligand>
</feature>
<dbReference type="NCBIfam" id="TIGR01307">
    <property type="entry name" value="pgm_bpd_ind"/>
    <property type="match status" value="1"/>
</dbReference>
<evidence type="ECO:0000313" key="17">
    <source>
        <dbReference type="Proteomes" id="UP000010959"/>
    </source>
</evidence>
<evidence type="ECO:0000256" key="7">
    <source>
        <dbReference type="ARBA" id="ARBA00023211"/>
    </source>
</evidence>
<evidence type="ECO:0000256" key="5">
    <source>
        <dbReference type="ARBA" id="ARBA00022723"/>
    </source>
</evidence>
<keyword evidence="8 9" id="KW-0413">Isomerase</keyword>
<organism evidence="16 17">
    <name type="scientific">Rhodopirellula baltica SWK14</name>
    <dbReference type="NCBI Taxonomy" id="993516"/>
    <lineage>
        <taxon>Bacteria</taxon>
        <taxon>Pseudomonadati</taxon>
        <taxon>Planctomycetota</taxon>
        <taxon>Planctomycetia</taxon>
        <taxon>Pirellulales</taxon>
        <taxon>Pirellulaceae</taxon>
        <taxon>Rhodopirellula</taxon>
    </lineage>
</organism>
<dbReference type="GO" id="GO:0030145">
    <property type="term" value="F:manganese ion binding"/>
    <property type="evidence" value="ECO:0007669"/>
    <property type="project" value="UniProtKB-UniRule"/>
</dbReference>
<evidence type="ECO:0000259" key="14">
    <source>
        <dbReference type="Pfam" id="PF01676"/>
    </source>
</evidence>
<gene>
    <name evidence="9" type="primary">gpmI</name>
    <name evidence="16" type="ORF">RBSWK_03918</name>
</gene>
<protein>
    <recommendedName>
        <fullName evidence="9 10">2,3-bisphosphoglycerate-independent phosphoglycerate mutase</fullName>
        <shortName evidence="9">BPG-independent PGAM</shortName>
        <shortName evidence="9">Phosphoglyceromutase</shortName>
        <shortName evidence="9">iPGM</shortName>
        <ecNumber evidence="9 10">5.4.2.12</ecNumber>
    </recommendedName>
</protein>
<dbReference type="GO" id="GO:0006007">
    <property type="term" value="P:glucose catabolic process"/>
    <property type="evidence" value="ECO:0007669"/>
    <property type="project" value="InterPro"/>
</dbReference>
<dbReference type="PATRIC" id="fig|993516.3.peg.4195"/>
<dbReference type="EMBL" id="AMWG01000111">
    <property type="protein sequence ID" value="ELP32219.1"/>
    <property type="molecule type" value="Genomic_DNA"/>
</dbReference>
<comment type="pathway">
    <text evidence="3 9">Carbohydrate degradation; glycolysis; pyruvate from D-glyceraldehyde 3-phosphate: step 3/5.</text>
</comment>
<feature type="binding site" evidence="9 12">
    <location>
        <begin position="263"/>
        <end position="266"/>
    </location>
    <ligand>
        <name>substrate</name>
    </ligand>
</feature>
<dbReference type="Gene3D" id="3.40.1450.10">
    <property type="entry name" value="BPG-independent phosphoglycerate mutase, domain B"/>
    <property type="match status" value="1"/>
</dbReference>
<dbReference type="AlphaFoldDB" id="L7CDB8"/>
<evidence type="ECO:0000256" key="8">
    <source>
        <dbReference type="ARBA" id="ARBA00023235"/>
    </source>
</evidence>
<dbReference type="SUPFAM" id="SSF53649">
    <property type="entry name" value="Alkaline phosphatase-like"/>
    <property type="match status" value="1"/>
</dbReference>
<dbReference type="PIRSF" id="PIRSF001492">
    <property type="entry name" value="IPGAM"/>
    <property type="match status" value="1"/>
</dbReference>
<feature type="binding site" evidence="9 13">
    <location>
        <position position="413"/>
    </location>
    <ligand>
        <name>Mn(2+)</name>
        <dbReference type="ChEBI" id="CHEBI:29035"/>
        <label>1</label>
    </ligand>
</feature>
<proteinExistence type="inferred from homology"/>
<dbReference type="GO" id="GO:0006096">
    <property type="term" value="P:glycolytic process"/>
    <property type="evidence" value="ECO:0007669"/>
    <property type="project" value="UniProtKB-UniRule"/>
</dbReference>
<evidence type="ECO:0000259" key="15">
    <source>
        <dbReference type="Pfam" id="PF06415"/>
    </source>
</evidence>
<comment type="similarity">
    <text evidence="4 9">Belongs to the BPG-independent phosphoglycerate mutase family.</text>
</comment>
<sequence>MIVRDGWGQNPDPKWNESNAVHLANTPVDDKLTQEYPSVLIHTSGEDVGLPAGVMGNSEVGHQNIGAGRIVDQEVMRITRAIRDDSFFSNPVVTGAIDHVKKNGGRLHLLGLMSDGRVHSDLQHGIAVIDLAKRNGLTGDQLAIHAITDGRDTSPRGGLKFVSQLTDHCKASGVGVVASVIGRFYAMDRDLRWERVEAAYNLMTQGTGQTFPSASAAIESYYANPTESSRDGDEFITASSIVPEGGSPITVQPGDAVLFMNYRGDRTREITKAFTFDDAAWTDIPGGGFDRGEKIDDLCFATMTGYETGLPVKVIFEKPAKMPNILGEYVASKGLHQFRCAETEKYPHVTFFFNDYRDNPFEEEEWGMAPSPRDVSTYDQKPEMSAEDITEKVLEQIKSGKCDMIIVNYANGDMVGHTGVLEAAIKAVEKVDACVGRVVDATLAAGGSLVVTADHGNCEQMIDPETGGPHTAHTTYQVPLIVVDPEFVGKPLREGGRLADIAPTVLALMGLEVPPEMTGLPLMETQTA</sequence>
<dbReference type="PANTHER" id="PTHR31637">
    <property type="entry name" value="2,3-BISPHOSPHOGLYCERATE-INDEPENDENT PHOSPHOGLYCERATE MUTASE"/>
    <property type="match status" value="1"/>
</dbReference>
<evidence type="ECO:0000256" key="10">
    <source>
        <dbReference type="NCBIfam" id="TIGR01307"/>
    </source>
</evidence>
<dbReference type="CDD" id="cd16010">
    <property type="entry name" value="iPGM"/>
    <property type="match status" value="1"/>
</dbReference>
<dbReference type="GO" id="GO:0005829">
    <property type="term" value="C:cytosol"/>
    <property type="evidence" value="ECO:0007669"/>
    <property type="project" value="TreeGrafter"/>
</dbReference>
<feature type="binding site" evidence="9 12">
    <location>
        <position position="183"/>
    </location>
    <ligand>
        <name>substrate</name>
    </ligand>
</feature>
<dbReference type="GO" id="GO:0004619">
    <property type="term" value="F:phosphoglycerate mutase activity"/>
    <property type="evidence" value="ECO:0007669"/>
    <property type="project" value="UniProtKB-UniRule"/>
</dbReference>
<feature type="binding site" evidence="9 13">
    <location>
        <position position="455"/>
    </location>
    <ligand>
        <name>Mn(2+)</name>
        <dbReference type="ChEBI" id="CHEBI:29035"/>
        <label>2</label>
    </ligand>
</feature>
<feature type="binding site" evidence="9 12">
    <location>
        <begin position="151"/>
        <end position="152"/>
    </location>
    <ligand>
        <name>substrate</name>
    </ligand>
</feature>